<comment type="caution">
    <text evidence="2">The sequence shown here is derived from an EMBL/GenBank/DDBJ whole genome shotgun (WGS) entry which is preliminary data.</text>
</comment>
<keyword evidence="1" id="KW-0812">Transmembrane</keyword>
<keyword evidence="1" id="KW-0472">Membrane</keyword>
<evidence type="ECO:0000313" key="2">
    <source>
        <dbReference type="EMBL" id="TDE92822.1"/>
    </source>
</evidence>
<organism evidence="2 3">
    <name type="scientific">Occultella glacieicola</name>
    <dbReference type="NCBI Taxonomy" id="2518684"/>
    <lineage>
        <taxon>Bacteria</taxon>
        <taxon>Bacillati</taxon>
        <taxon>Actinomycetota</taxon>
        <taxon>Actinomycetes</taxon>
        <taxon>Micrococcales</taxon>
        <taxon>Ruaniaceae</taxon>
        <taxon>Occultella</taxon>
    </lineage>
</organism>
<dbReference type="EMBL" id="SMNA01000006">
    <property type="protein sequence ID" value="TDE92822.1"/>
    <property type="molecule type" value="Genomic_DNA"/>
</dbReference>
<protein>
    <recommendedName>
        <fullName evidence="4">DUF732 domain-containing protein</fullName>
    </recommendedName>
</protein>
<accession>A0ABY2E7H3</accession>
<dbReference type="Proteomes" id="UP000504882">
    <property type="component" value="Unassembled WGS sequence"/>
</dbReference>
<keyword evidence="1" id="KW-1133">Transmembrane helix</keyword>
<reference evidence="2 3" key="1">
    <citation type="submission" date="2019-03" db="EMBL/GenBank/DDBJ databases">
        <title>Genomic features of bacteria from cold environments.</title>
        <authorList>
            <person name="Shen L."/>
        </authorList>
    </citation>
    <scope>NUCLEOTIDE SEQUENCE [LARGE SCALE GENOMIC DNA]</scope>
    <source>
        <strain evidence="3">T3246-1</strain>
    </source>
</reference>
<name>A0ABY2E7H3_9MICO</name>
<gene>
    <name evidence="2" type="ORF">EXU48_13705</name>
</gene>
<sequence length="145" mass="15729">MEYEVSDPKQRRWTYWVCIVLLIGLTVVAVLMFSTARSTARAEERADEFIAALEAAGAPTPSREQVVRVLGDDGGATCADPGSALGRAVLFSMLTNGAAGPGQRPIIADSRAVQGQLLIIETYCPDELEPFREQIEDLQFEDVIG</sequence>
<evidence type="ECO:0000256" key="1">
    <source>
        <dbReference type="SAM" id="Phobius"/>
    </source>
</evidence>
<keyword evidence="3" id="KW-1185">Reference proteome</keyword>
<evidence type="ECO:0008006" key="4">
    <source>
        <dbReference type="Google" id="ProtNLM"/>
    </source>
</evidence>
<evidence type="ECO:0000313" key="3">
    <source>
        <dbReference type="Proteomes" id="UP000504882"/>
    </source>
</evidence>
<feature type="transmembrane region" description="Helical" evidence="1">
    <location>
        <begin position="13"/>
        <end position="33"/>
    </location>
</feature>
<proteinExistence type="predicted"/>